<dbReference type="OrthoDB" id="9808363at2"/>
<dbReference type="InterPro" id="IPR017871">
    <property type="entry name" value="ABC_transporter-like_CS"/>
</dbReference>
<accession>A0A5P2G6C9</accession>
<dbReference type="SMART" id="SM00382">
    <property type="entry name" value="AAA"/>
    <property type="match status" value="1"/>
</dbReference>
<feature type="domain" description="ABC transporter" evidence="4">
    <location>
        <begin position="3"/>
        <end position="214"/>
    </location>
</feature>
<reference evidence="5 6" key="1">
    <citation type="submission" date="2019-09" db="EMBL/GenBank/DDBJ databases">
        <title>Complete genome sequence of Arachidicoccus sp. B3-10 isolated from apple orchard soil.</title>
        <authorList>
            <person name="Kim H.S."/>
            <person name="Han K.-I."/>
            <person name="Suh M.K."/>
            <person name="Lee K.C."/>
            <person name="Eom M.K."/>
            <person name="Kim J.-S."/>
            <person name="Kang S.W."/>
            <person name="Sin Y."/>
            <person name="Lee J.-S."/>
        </authorList>
    </citation>
    <scope>NUCLEOTIDE SEQUENCE [LARGE SCALE GENOMIC DNA]</scope>
    <source>
        <strain evidence="5 6">B3-10</strain>
    </source>
</reference>
<dbReference type="Pfam" id="PF00005">
    <property type="entry name" value="ABC_tran"/>
    <property type="match status" value="1"/>
</dbReference>
<dbReference type="EMBL" id="CP044016">
    <property type="protein sequence ID" value="QES90258.1"/>
    <property type="molecule type" value="Genomic_DNA"/>
</dbReference>
<evidence type="ECO:0000256" key="3">
    <source>
        <dbReference type="ARBA" id="ARBA00022840"/>
    </source>
</evidence>
<keyword evidence="2" id="KW-0547">Nucleotide-binding</keyword>
<dbReference type="InterPro" id="IPR027417">
    <property type="entry name" value="P-loop_NTPase"/>
</dbReference>
<dbReference type="PANTHER" id="PTHR42939">
    <property type="entry name" value="ABC TRANSPORTER ATP-BINDING PROTEIN ALBC-RELATED"/>
    <property type="match status" value="1"/>
</dbReference>
<evidence type="ECO:0000313" key="6">
    <source>
        <dbReference type="Proteomes" id="UP000292424"/>
    </source>
</evidence>
<organism evidence="5 6">
    <name type="scientific">Rhizosphaericola mali</name>
    <dbReference type="NCBI Taxonomy" id="2545455"/>
    <lineage>
        <taxon>Bacteria</taxon>
        <taxon>Pseudomonadati</taxon>
        <taxon>Bacteroidota</taxon>
        <taxon>Chitinophagia</taxon>
        <taxon>Chitinophagales</taxon>
        <taxon>Chitinophagaceae</taxon>
        <taxon>Rhizosphaericola</taxon>
    </lineage>
</organism>
<name>A0A5P2G6C9_9BACT</name>
<sequence length="215" mass="24393">MNIQLASASKRFNKEWVFRNLSYKFLSGETYAITGNNGSGKSTLLQCICGATALSNGTCTWSDGSFSEETKTSEKIFQQFSIAAPYLEVIEEMTALEFLKFHSSFKPLSKQFSLEEMLTEVQLQNAMQKQIRYYSSGMKQRIKLAMAIFSEVPVLLLDEPCSNFDQAGFDLYKSLIEKYANGRTIIVSSNDTNEYGFCKTIIDIRDYKKLPQKNT</sequence>
<gene>
    <name evidence="5" type="ORF">E0W69_016910</name>
</gene>
<dbReference type="AlphaFoldDB" id="A0A5P2G6C9"/>
<protein>
    <submittedName>
        <fullName evidence="5">ABC transporter ATP-binding protein</fullName>
    </submittedName>
</protein>
<proteinExistence type="predicted"/>
<dbReference type="Proteomes" id="UP000292424">
    <property type="component" value="Chromosome"/>
</dbReference>
<dbReference type="InterPro" id="IPR003593">
    <property type="entry name" value="AAA+_ATPase"/>
</dbReference>
<evidence type="ECO:0000256" key="2">
    <source>
        <dbReference type="ARBA" id="ARBA00022741"/>
    </source>
</evidence>
<keyword evidence="6" id="KW-1185">Reference proteome</keyword>
<dbReference type="InterPro" id="IPR051782">
    <property type="entry name" value="ABC_Transporter_VariousFunc"/>
</dbReference>
<dbReference type="KEGG" id="arac:E0W69_016910"/>
<dbReference type="PROSITE" id="PS00211">
    <property type="entry name" value="ABC_TRANSPORTER_1"/>
    <property type="match status" value="1"/>
</dbReference>
<dbReference type="RefSeq" id="WP_131331221.1">
    <property type="nucleotide sequence ID" value="NZ_CP044016.1"/>
</dbReference>
<keyword evidence="1" id="KW-0813">Transport</keyword>
<evidence type="ECO:0000256" key="1">
    <source>
        <dbReference type="ARBA" id="ARBA00022448"/>
    </source>
</evidence>
<dbReference type="GO" id="GO:0016887">
    <property type="term" value="F:ATP hydrolysis activity"/>
    <property type="evidence" value="ECO:0007669"/>
    <property type="project" value="InterPro"/>
</dbReference>
<dbReference type="InterPro" id="IPR003439">
    <property type="entry name" value="ABC_transporter-like_ATP-bd"/>
</dbReference>
<evidence type="ECO:0000259" key="4">
    <source>
        <dbReference type="PROSITE" id="PS50893"/>
    </source>
</evidence>
<keyword evidence="3 5" id="KW-0067">ATP-binding</keyword>
<evidence type="ECO:0000313" key="5">
    <source>
        <dbReference type="EMBL" id="QES90258.1"/>
    </source>
</evidence>
<dbReference type="GO" id="GO:0005524">
    <property type="term" value="F:ATP binding"/>
    <property type="evidence" value="ECO:0007669"/>
    <property type="project" value="UniProtKB-KW"/>
</dbReference>
<dbReference type="PROSITE" id="PS50893">
    <property type="entry name" value="ABC_TRANSPORTER_2"/>
    <property type="match status" value="1"/>
</dbReference>
<dbReference type="SUPFAM" id="SSF52540">
    <property type="entry name" value="P-loop containing nucleoside triphosphate hydrolases"/>
    <property type="match status" value="1"/>
</dbReference>
<dbReference type="Gene3D" id="3.40.50.300">
    <property type="entry name" value="P-loop containing nucleotide triphosphate hydrolases"/>
    <property type="match status" value="1"/>
</dbReference>
<dbReference type="PANTHER" id="PTHR42939:SF1">
    <property type="entry name" value="ABC TRANSPORTER ATP-BINDING PROTEIN ALBC-RELATED"/>
    <property type="match status" value="1"/>
</dbReference>